<feature type="compositionally biased region" description="Polar residues" evidence="1">
    <location>
        <begin position="27"/>
        <end position="38"/>
    </location>
</feature>
<dbReference type="EMBL" id="JBBPEH010000003">
    <property type="protein sequence ID" value="KAK7540860.1"/>
    <property type="molecule type" value="Genomic_DNA"/>
</dbReference>
<evidence type="ECO:0000256" key="1">
    <source>
        <dbReference type="SAM" id="MobiDB-lite"/>
    </source>
</evidence>
<sequence>MGMEMDTGTDTGSAARGGSRRRRRGVQEQQGKKGQSLQGMGKTKGRRRQERSRASLARDKPVWEPGVREGGSRTRDGVGTSERAIGLLETLRIAGRCQHHPSGGSACGSRPVRRRLHIDVGRTSTTEGQEQAARSHPATERSAVSRRHPLSFSSPHPSIKPLFPHPLRSSAARAKHFPPIIHAITSYVQVPETIRPSRNQRLLRIFLANDSRRSRSRSRCLYLYADAADQSTRTHTHQTAIKQTDSTSHQNSPTDRPNPRNPARSETEQPRNPTSRDSRKAVEKAK</sequence>
<protein>
    <submittedName>
        <fullName evidence="2">Uncharacterized protein</fullName>
    </submittedName>
</protein>
<reference evidence="2 3" key="1">
    <citation type="submission" date="2024-04" db="EMBL/GenBank/DDBJ databases">
        <title>Phyllosticta paracitricarpa is synonymous to the EU quarantine fungus P. citricarpa based on phylogenomic analyses.</title>
        <authorList>
            <consortium name="Lawrence Berkeley National Laboratory"/>
            <person name="Van ingen-buijs V.A."/>
            <person name="Van westerhoven A.C."/>
            <person name="Haridas S."/>
            <person name="Skiadas P."/>
            <person name="Martin F."/>
            <person name="Groenewald J.Z."/>
            <person name="Crous P.W."/>
            <person name="Seidl M.F."/>
        </authorList>
    </citation>
    <scope>NUCLEOTIDE SEQUENCE [LARGE SCALE GENOMIC DNA]</scope>
    <source>
        <strain evidence="2 3">CPC 17464</strain>
    </source>
</reference>
<evidence type="ECO:0000313" key="3">
    <source>
        <dbReference type="Proteomes" id="UP001360953"/>
    </source>
</evidence>
<comment type="caution">
    <text evidence="2">The sequence shown here is derived from an EMBL/GenBank/DDBJ whole genome shotgun (WGS) entry which is preliminary data.</text>
</comment>
<feature type="compositionally biased region" description="Basic and acidic residues" evidence="1">
    <location>
        <begin position="51"/>
        <end position="76"/>
    </location>
</feature>
<name>A0ABR1M065_9PEZI</name>
<feature type="region of interest" description="Disordered" evidence="1">
    <location>
        <begin position="229"/>
        <end position="286"/>
    </location>
</feature>
<evidence type="ECO:0000313" key="2">
    <source>
        <dbReference type="EMBL" id="KAK7540860.1"/>
    </source>
</evidence>
<dbReference type="GeneID" id="92027757"/>
<feature type="compositionally biased region" description="Polar residues" evidence="1">
    <location>
        <begin position="229"/>
        <end position="255"/>
    </location>
</feature>
<dbReference type="Proteomes" id="UP001360953">
    <property type="component" value="Unassembled WGS sequence"/>
</dbReference>
<feature type="compositionally biased region" description="Basic and acidic residues" evidence="1">
    <location>
        <begin position="263"/>
        <end position="286"/>
    </location>
</feature>
<gene>
    <name evidence="2" type="ORF">J3D65DRAFT_258820</name>
</gene>
<proteinExistence type="predicted"/>
<feature type="region of interest" description="Disordered" evidence="1">
    <location>
        <begin position="121"/>
        <end position="165"/>
    </location>
</feature>
<feature type="region of interest" description="Disordered" evidence="1">
    <location>
        <begin position="1"/>
        <end position="80"/>
    </location>
</feature>
<keyword evidence="3" id="KW-1185">Reference proteome</keyword>
<accession>A0ABR1M065</accession>
<organism evidence="2 3">
    <name type="scientific">Phyllosticta citribraziliensis</name>
    <dbReference type="NCBI Taxonomy" id="989973"/>
    <lineage>
        <taxon>Eukaryota</taxon>
        <taxon>Fungi</taxon>
        <taxon>Dikarya</taxon>
        <taxon>Ascomycota</taxon>
        <taxon>Pezizomycotina</taxon>
        <taxon>Dothideomycetes</taxon>
        <taxon>Dothideomycetes incertae sedis</taxon>
        <taxon>Botryosphaeriales</taxon>
        <taxon>Phyllostictaceae</taxon>
        <taxon>Phyllosticta</taxon>
    </lineage>
</organism>
<dbReference type="RefSeq" id="XP_066657791.1">
    <property type="nucleotide sequence ID" value="XM_066794851.1"/>
</dbReference>